<organism evidence="1 2">
    <name type="scientific">Antarcticirhabdus aurantiaca</name>
    <dbReference type="NCBI Taxonomy" id="2606717"/>
    <lineage>
        <taxon>Bacteria</taxon>
        <taxon>Pseudomonadati</taxon>
        <taxon>Pseudomonadota</taxon>
        <taxon>Alphaproteobacteria</taxon>
        <taxon>Hyphomicrobiales</taxon>
        <taxon>Aurantimonadaceae</taxon>
        <taxon>Antarcticirhabdus</taxon>
    </lineage>
</organism>
<evidence type="ECO:0000313" key="2">
    <source>
        <dbReference type="Proteomes" id="UP001163223"/>
    </source>
</evidence>
<keyword evidence="2" id="KW-1185">Reference proteome</keyword>
<protein>
    <submittedName>
        <fullName evidence="1">Amidohydrolase family protein</fullName>
    </submittedName>
</protein>
<proteinExistence type="predicted"/>
<dbReference type="Proteomes" id="UP001163223">
    <property type="component" value="Chromosome"/>
</dbReference>
<sequence length="333" mass="36540">MAEPRTIDVHAHILTLDTLARINREAPGYRLAIRDVSGDFGTLDTGAQTYAKFPRGGWDVEKRLADMERARFDRQVLSILPQTVAYEEEASLGLALSQIQNEAIAALVRARPDRFIGLGTVPMQAPEEAARELRRCMSELGLKGIMTGSNVAGRDFDDPALEPVWAAAEELGAFIFIHPTMTAAGERLKNYYFRNFIGNPLDTTIAAASLVFGGVLERHPGLKVYLSHGGGFIPFQHHRFVHGWGEREESKAKLAVSPEASLRRLLFDTILHGPEPLKFLVDFAGADRVLLGSDYPYDMGQYDGVAVMEGLDVPAADKAKVLAGNARRLLGLD</sequence>
<evidence type="ECO:0000313" key="1">
    <source>
        <dbReference type="EMBL" id="WAJ28056.1"/>
    </source>
</evidence>
<dbReference type="EMBL" id="CP113520">
    <property type="protein sequence ID" value="WAJ28056.1"/>
    <property type="molecule type" value="Genomic_DNA"/>
</dbReference>
<gene>
    <name evidence="1" type="ORF">OXU80_25050</name>
</gene>
<accession>A0ACD4NMH6</accession>
<reference evidence="1" key="1">
    <citation type="submission" date="2022-11" db="EMBL/GenBank/DDBJ databases">
        <title>beta-Carotene-producing bacterium, Jeongeuplla avenae sp. nov., alleviates the salt stress of Arabidopsis seedlings.</title>
        <authorList>
            <person name="Jiang L."/>
            <person name="Lee J."/>
        </authorList>
    </citation>
    <scope>NUCLEOTIDE SEQUENCE</scope>
    <source>
        <strain evidence="1">DY_R2A_6</strain>
    </source>
</reference>
<name>A0ACD4NMH6_9HYPH</name>